<dbReference type="PROSITE" id="PS00892">
    <property type="entry name" value="HIT_1"/>
    <property type="match status" value="1"/>
</dbReference>
<dbReference type="InterPro" id="IPR011146">
    <property type="entry name" value="HIT-like"/>
</dbReference>
<dbReference type="PROSITE" id="PS51084">
    <property type="entry name" value="HIT_2"/>
    <property type="match status" value="1"/>
</dbReference>
<dbReference type="EMBL" id="CAGS01000023">
    <property type="protein sequence ID" value="CCF82488.1"/>
    <property type="molecule type" value="Genomic_DNA"/>
</dbReference>
<proteinExistence type="predicted"/>
<comment type="caution">
    <text evidence="5">The sequence shown here is derived from an EMBL/GenBank/DDBJ whole genome shotgun (WGS) entry which is preliminary data.</text>
</comment>
<dbReference type="AlphaFoldDB" id="I4ECS6"/>
<dbReference type="Gene3D" id="3.30.428.10">
    <property type="entry name" value="HIT-like"/>
    <property type="match status" value="1"/>
</dbReference>
<feature type="short sequence motif" description="Histidine triad motif" evidence="2 3">
    <location>
        <begin position="99"/>
        <end position="103"/>
    </location>
</feature>
<dbReference type="SUPFAM" id="SSF54197">
    <property type="entry name" value="HIT-like"/>
    <property type="match status" value="1"/>
</dbReference>
<dbReference type="Pfam" id="PF01230">
    <property type="entry name" value="HIT"/>
    <property type="match status" value="1"/>
</dbReference>
<sequence>MDRDCLFCRIAAGKIPARIVYRDDAVTAFHDIEPQASTHVLVIPNIHIASLNDAPDADPVLLGSLLQVAARVAREAEIDQTGYRVTINNGPDAGQTVFHLHLHVMGGNRLRMPLA</sequence>
<dbReference type="Proteomes" id="UP000004221">
    <property type="component" value="Unassembled WGS sequence"/>
</dbReference>
<organism evidence="5 6">
    <name type="scientific">Nitrolancea hollandica Lb</name>
    <dbReference type="NCBI Taxonomy" id="1129897"/>
    <lineage>
        <taxon>Bacteria</taxon>
        <taxon>Pseudomonadati</taxon>
        <taxon>Thermomicrobiota</taxon>
        <taxon>Thermomicrobia</taxon>
        <taxon>Sphaerobacterales</taxon>
        <taxon>Sphaerobacterineae</taxon>
        <taxon>Sphaerobacteraceae</taxon>
        <taxon>Nitrolancea</taxon>
    </lineage>
</organism>
<accession>I4ECS6</accession>
<evidence type="ECO:0000256" key="1">
    <source>
        <dbReference type="PIRSR" id="PIRSR601310-1"/>
    </source>
</evidence>
<evidence type="ECO:0000256" key="3">
    <source>
        <dbReference type="PROSITE-ProRule" id="PRU00464"/>
    </source>
</evidence>
<protein>
    <submittedName>
        <fullName evidence="5">HIT-like protein HI_0961</fullName>
    </submittedName>
</protein>
<dbReference type="InterPro" id="IPR036265">
    <property type="entry name" value="HIT-like_sf"/>
</dbReference>
<evidence type="ECO:0000313" key="5">
    <source>
        <dbReference type="EMBL" id="CCF82488.1"/>
    </source>
</evidence>
<evidence type="ECO:0000256" key="2">
    <source>
        <dbReference type="PIRSR" id="PIRSR601310-3"/>
    </source>
</evidence>
<gene>
    <name evidence="5" type="ORF">NITHO_1190009</name>
</gene>
<keyword evidence="6" id="KW-1185">Reference proteome</keyword>
<feature type="domain" description="HIT" evidence="4">
    <location>
        <begin position="6"/>
        <end position="115"/>
    </location>
</feature>
<evidence type="ECO:0000259" key="4">
    <source>
        <dbReference type="PROSITE" id="PS51084"/>
    </source>
</evidence>
<name>I4ECS6_9BACT</name>
<dbReference type="OrthoDB" id="9784774at2"/>
<dbReference type="PRINTS" id="PR00332">
    <property type="entry name" value="HISTRIAD"/>
</dbReference>
<dbReference type="CDD" id="cd01276">
    <property type="entry name" value="PKCI_related"/>
    <property type="match status" value="1"/>
</dbReference>
<dbReference type="PANTHER" id="PTHR23089">
    <property type="entry name" value="HISTIDINE TRIAD HIT PROTEIN"/>
    <property type="match status" value="1"/>
</dbReference>
<dbReference type="InterPro" id="IPR001310">
    <property type="entry name" value="Histidine_triad_HIT"/>
</dbReference>
<feature type="active site" description="Tele-AMP-histidine intermediate" evidence="1">
    <location>
        <position position="101"/>
    </location>
</feature>
<dbReference type="InterPro" id="IPR019808">
    <property type="entry name" value="Histidine_triad_CS"/>
</dbReference>
<evidence type="ECO:0000313" key="6">
    <source>
        <dbReference type="Proteomes" id="UP000004221"/>
    </source>
</evidence>
<dbReference type="RefSeq" id="WP_008474641.1">
    <property type="nucleotide sequence ID" value="NZ_CAGS01000023.1"/>
</dbReference>
<reference evidence="5 6" key="1">
    <citation type="journal article" date="2012" name="ISME J.">
        <title>Nitrification expanded: discovery, physiology and genomics of a nitrite-oxidizing bacterium from the phylum Chloroflexi.</title>
        <authorList>
            <person name="Sorokin D.Y."/>
            <person name="Lucker S."/>
            <person name="Vejmelkova D."/>
            <person name="Kostrikina N.A."/>
            <person name="Kleerebezem R."/>
            <person name="Rijpstra W.I."/>
            <person name="Damste J.S."/>
            <person name="Le Paslier D."/>
            <person name="Muyzer G."/>
            <person name="Wagner M."/>
            <person name="van Loosdrecht M.C."/>
            <person name="Daims H."/>
        </authorList>
    </citation>
    <scope>NUCLEOTIDE SEQUENCE [LARGE SCALE GENOMIC DNA]</scope>
    <source>
        <strain evidence="6">none</strain>
    </source>
</reference>
<dbReference type="GO" id="GO:0003824">
    <property type="term" value="F:catalytic activity"/>
    <property type="evidence" value="ECO:0007669"/>
    <property type="project" value="InterPro"/>
</dbReference>